<dbReference type="EMBL" id="PYFQ01000013">
    <property type="protein sequence ID" value="PSK35850.1"/>
    <property type="molecule type" value="Genomic_DNA"/>
</dbReference>
<protein>
    <recommendedName>
        <fullName evidence="8">Hyphally-regulated cell wall protein N-terminal domain-containing protein</fullName>
    </recommendedName>
</protein>
<dbReference type="RefSeq" id="XP_024712323.1">
    <property type="nucleotide sequence ID" value="XM_024859654.1"/>
</dbReference>
<dbReference type="Proteomes" id="UP000241107">
    <property type="component" value="Unassembled WGS sequence"/>
</dbReference>
<dbReference type="InterPro" id="IPR021031">
    <property type="entry name" value="Hyphal-reg_cell_wall_N"/>
</dbReference>
<name>A0A2P7YIQ2_9ASCO</name>
<accession>A0A2P7YIQ2</accession>
<sequence>MGIFRFQVLLTAVWCLSSVLALVIDQDTVVDFPVSLEIGSLQVNEGVSYTIKNNLLTVLAGNLDNRGSWFVTSTNGLAASVTIASGTILNSGDLVFDTLQASVISNYNLDSIGTFSNTGNMWIGISAFSLVPPIILGSALDWTNSGRIYLKQETGAQSPITVSQVLGFITNDGAICLERVNWVQTTSIVGDGCVNVMDDGHLQLEITPWFVSDEQTIYLSSPSSALSVLGLEPSLLGAKTYNVLGFGGGNEIRVNTGFTDYLYNDGVLSLSFFLGIFSIDFNIGEGYSASGFSTNGIGRGGTSISYSEEYPGEVPDQCLCDDFLQPPEDDVSISLEPPEPTSEPESSTNDASEPNTTDPEPTSDPTDPTDPDSSDPEPTSEPETSEPETSESETALDADDSSSTDEPSSTDDSSGSDGPSETDPDSSTEDSSETDGSSDSVSVTDSDSTDATDKPTKTDDGKTTTVTECTETDGKIVTKTVVICDTTESNGHPTTITTLPPRTTTYVTHQKTITEVVCEKVVEGTITIYTTVTKEALVTQKPGDHQPAPSTVAGEAVTDTTQTVQKTAYVSTYEGGAPLARFGLQWLLSLVLLVVL</sequence>
<dbReference type="GeneID" id="36567720"/>
<keyword evidence="3" id="KW-0964">Secreted</keyword>
<reference evidence="9 10" key="1">
    <citation type="submission" date="2018-03" db="EMBL/GenBank/DDBJ databases">
        <title>Candida pseudohaemulonii genome assembly and annotation.</title>
        <authorList>
            <person name="Munoz J.F."/>
            <person name="Gade L.G."/>
            <person name="Chow N.A."/>
            <person name="Litvintseva A.P."/>
            <person name="Loparev V.N."/>
            <person name="Cuomo C.A."/>
        </authorList>
    </citation>
    <scope>NUCLEOTIDE SEQUENCE [LARGE SCALE GENOMIC DNA]</scope>
    <source>
        <strain evidence="9 10">B12108</strain>
    </source>
</reference>
<keyword evidence="5" id="KW-0325">Glycoprotein</keyword>
<keyword evidence="4 7" id="KW-0732">Signal</keyword>
<keyword evidence="2" id="KW-0134">Cell wall</keyword>
<evidence type="ECO:0000313" key="9">
    <source>
        <dbReference type="EMBL" id="PSK35850.1"/>
    </source>
</evidence>
<keyword evidence="10" id="KW-1185">Reference proteome</keyword>
<feature type="compositionally biased region" description="Acidic residues" evidence="6">
    <location>
        <begin position="367"/>
        <end position="403"/>
    </location>
</feature>
<evidence type="ECO:0000259" key="8">
    <source>
        <dbReference type="Pfam" id="PF11765"/>
    </source>
</evidence>
<feature type="region of interest" description="Disordered" evidence="6">
    <location>
        <begin position="304"/>
        <end position="468"/>
    </location>
</feature>
<evidence type="ECO:0000256" key="6">
    <source>
        <dbReference type="SAM" id="MobiDB-lite"/>
    </source>
</evidence>
<dbReference type="OrthoDB" id="4022214at2759"/>
<evidence type="ECO:0000256" key="5">
    <source>
        <dbReference type="ARBA" id="ARBA00023180"/>
    </source>
</evidence>
<evidence type="ECO:0000256" key="2">
    <source>
        <dbReference type="ARBA" id="ARBA00022512"/>
    </source>
</evidence>
<proteinExistence type="predicted"/>
<dbReference type="GO" id="GO:0009277">
    <property type="term" value="C:fungal-type cell wall"/>
    <property type="evidence" value="ECO:0007669"/>
    <property type="project" value="UniProtKB-ARBA"/>
</dbReference>
<feature type="domain" description="Hyphally-regulated cell wall protein N-terminal" evidence="8">
    <location>
        <begin position="15"/>
        <end position="327"/>
    </location>
</feature>
<feature type="compositionally biased region" description="Basic and acidic residues" evidence="6">
    <location>
        <begin position="451"/>
        <end position="462"/>
    </location>
</feature>
<dbReference type="Pfam" id="PF11765">
    <property type="entry name" value="Hyphal_reg_CWP"/>
    <property type="match status" value="1"/>
</dbReference>
<evidence type="ECO:0000256" key="1">
    <source>
        <dbReference type="ARBA" id="ARBA00004191"/>
    </source>
</evidence>
<feature type="signal peptide" evidence="7">
    <location>
        <begin position="1"/>
        <end position="21"/>
    </location>
</feature>
<comment type="caution">
    <text evidence="9">The sequence shown here is derived from an EMBL/GenBank/DDBJ whole genome shotgun (WGS) entry which is preliminary data.</text>
</comment>
<dbReference type="STRING" id="418784.A0A2P7YIQ2"/>
<evidence type="ECO:0000256" key="3">
    <source>
        <dbReference type="ARBA" id="ARBA00022525"/>
    </source>
</evidence>
<comment type="subcellular location">
    <subcellularLocation>
        <location evidence="1">Secreted</location>
        <location evidence="1">Cell wall</location>
    </subcellularLocation>
</comment>
<feature type="chain" id="PRO_5015197521" description="Hyphally-regulated cell wall protein N-terminal domain-containing protein" evidence="7">
    <location>
        <begin position="22"/>
        <end position="596"/>
    </location>
</feature>
<evidence type="ECO:0000256" key="4">
    <source>
        <dbReference type="ARBA" id="ARBA00022729"/>
    </source>
</evidence>
<dbReference type="VEuPathDB" id="FungiDB:C7M61_004332"/>
<organism evidence="9 10">
    <name type="scientific">Candidozyma pseudohaemuli</name>
    <dbReference type="NCBI Taxonomy" id="418784"/>
    <lineage>
        <taxon>Eukaryota</taxon>
        <taxon>Fungi</taxon>
        <taxon>Dikarya</taxon>
        <taxon>Ascomycota</taxon>
        <taxon>Saccharomycotina</taxon>
        <taxon>Pichiomycetes</taxon>
        <taxon>Metschnikowiaceae</taxon>
        <taxon>Candidozyma</taxon>
    </lineage>
</organism>
<feature type="compositionally biased region" description="Low complexity" evidence="6">
    <location>
        <begin position="404"/>
        <end position="419"/>
    </location>
</feature>
<feature type="compositionally biased region" description="Low complexity" evidence="6">
    <location>
        <begin position="434"/>
        <end position="446"/>
    </location>
</feature>
<evidence type="ECO:0000313" key="10">
    <source>
        <dbReference type="Proteomes" id="UP000241107"/>
    </source>
</evidence>
<evidence type="ECO:0000256" key="7">
    <source>
        <dbReference type="SAM" id="SignalP"/>
    </source>
</evidence>
<dbReference type="AlphaFoldDB" id="A0A2P7YIQ2"/>
<gene>
    <name evidence="9" type="ORF">C7M61_004332</name>
</gene>
<feature type="compositionally biased region" description="Acidic residues" evidence="6">
    <location>
        <begin position="420"/>
        <end position="433"/>
    </location>
</feature>
<feature type="compositionally biased region" description="Low complexity" evidence="6">
    <location>
        <begin position="343"/>
        <end position="366"/>
    </location>
</feature>